<accession>A0A1Y6H3V8</accession>
<evidence type="ECO:0000313" key="1">
    <source>
        <dbReference type="EMBL" id="SMQ97796.1"/>
    </source>
</evidence>
<name>A0A1Y6H3V8_9XANT</name>
<organism evidence="2 4">
    <name type="scientific">Xanthomonas fragariae</name>
    <dbReference type="NCBI Taxonomy" id="48664"/>
    <lineage>
        <taxon>Bacteria</taxon>
        <taxon>Pseudomonadati</taxon>
        <taxon>Pseudomonadota</taxon>
        <taxon>Gammaproteobacteria</taxon>
        <taxon>Lysobacterales</taxon>
        <taxon>Lysobacteraceae</taxon>
        <taxon>Xanthomonas</taxon>
    </lineage>
</organism>
<reference evidence="2 4" key="1">
    <citation type="submission" date="2017-05" db="EMBL/GenBank/DDBJ databases">
        <authorList>
            <person name="Song R."/>
            <person name="Chenine A.L."/>
            <person name="Ruprecht R.M."/>
        </authorList>
    </citation>
    <scope>NUCLEOTIDE SEQUENCE [LARGE SCALE GENOMIC DNA]</scope>
    <source>
        <strain evidence="2">PD5205</strain>
    </source>
</reference>
<evidence type="ECO:0000313" key="4">
    <source>
        <dbReference type="Proteomes" id="UP000195953"/>
    </source>
</evidence>
<protein>
    <submittedName>
        <fullName evidence="2">Uncharacterized protein</fullName>
    </submittedName>
</protein>
<evidence type="ECO:0000313" key="2">
    <source>
        <dbReference type="EMBL" id="SMR04740.1"/>
    </source>
</evidence>
<dbReference type="Proteomes" id="UP000195877">
    <property type="component" value="Chromosome 1"/>
</dbReference>
<reference evidence="1 3" key="2">
    <citation type="submission" date="2017-05" db="EMBL/GenBank/DDBJ databases">
        <authorList>
            <person name="Blom J."/>
        </authorList>
    </citation>
    <scope>NUCLEOTIDE SEQUENCE [LARGE SCALE GENOMIC DNA]</scope>
    <source>
        <strain evidence="1">PD885</strain>
    </source>
</reference>
<dbReference type="EMBL" id="LT853885">
    <property type="protein sequence ID" value="SMR04740.1"/>
    <property type="molecule type" value="Genomic_DNA"/>
</dbReference>
<dbReference type="AlphaFoldDB" id="A0A1Y6H3V8"/>
<dbReference type="EMBL" id="LT853882">
    <property type="protein sequence ID" value="SMQ97796.1"/>
    <property type="molecule type" value="Genomic_DNA"/>
</dbReference>
<dbReference type="Proteomes" id="UP000195953">
    <property type="component" value="Chromosome 1"/>
</dbReference>
<keyword evidence="3" id="KW-1185">Reference proteome</keyword>
<evidence type="ECO:0000313" key="3">
    <source>
        <dbReference type="Proteomes" id="UP000195877"/>
    </source>
</evidence>
<proteinExistence type="predicted"/>
<sequence length="185" mass="20926">MSPPPKPSCSSPVNWRTLRGSMWLDYCLSRSGVTPYRFAIDYMADDSADSRLVSKWLSGKASPTRASVLRVAGLPDRRHRAPAKSIPNSIWLFDTASLLGPEAPTRKRVTALIDERLSKAGASSWRWNFPEEHAPFSYASTRYDTRELEARADIWGLLALVCLMWEAELLHLTIHAELFRACYEL</sequence>
<gene>
    <name evidence="2" type="ORF">PD5205_03465</name>
    <name evidence="1" type="ORF">PD885_00527</name>
</gene>